<gene>
    <name evidence="11" type="ORF">Rhopal_004764-T1</name>
</gene>
<dbReference type="EMBL" id="BQKY01000009">
    <property type="protein sequence ID" value="GJN91741.1"/>
    <property type="molecule type" value="Genomic_DNA"/>
</dbReference>
<dbReference type="AlphaFoldDB" id="A0AAV5GGN3"/>
<feature type="active site" description="Charge relay system" evidence="5">
    <location>
        <position position="219"/>
    </location>
</feature>
<dbReference type="InterPro" id="IPR050131">
    <property type="entry name" value="Peptidase_S8_subtilisin-like"/>
</dbReference>
<keyword evidence="7" id="KW-0175">Coiled coil</keyword>
<evidence type="ECO:0000256" key="8">
    <source>
        <dbReference type="SAM" id="SignalP"/>
    </source>
</evidence>
<dbReference type="SUPFAM" id="SSF52743">
    <property type="entry name" value="Subtilisin-like"/>
    <property type="match status" value="1"/>
</dbReference>
<evidence type="ECO:0000256" key="2">
    <source>
        <dbReference type="ARBA" id="ARBA00022670"/>
    </source>
</evidence>
<feature type="active site" description="Charge relay system" evidence="5">
    <location>
        <position position="250"/>
    </location>
</feature>
<evidence type="ECO:0000256" key="4">
    <source>
        <dbReference type="ARBA" id="ARBA00022825"/>
    </source>
</evidence>
<accession>A0AAV5GGN3</accession>
<dbReference type="GO" id="GO:0004252">
    <property type="term" value="F:serine-type endopeptidase activity"/>
    <property type="evidence" value="ECO:0007669"/>
    <property type="project" value="UniProtKB-UniRule"/>
</dbReference>
<dbReference type="PROSITE" id="PS51892">
    <property type="entry name" value="SUBTILASE"/>
    <property type="match status" value="1"/>
</dbReference>
<organism evidence="11 12">
    <name type="scientific">Rhodotorula paludigena</name>
    <dbReference type="NCBI Taxonomy" id="86838"/>
    <lineage>
        <taxon>Eukaryota</taxon>
        <taxon>Fungi</taxon>
        <taxon>Dikarya</taxon>
        <taxon>Basidiomycota</taxon>
        <taxon>Pucciniomycotina</taxon>
        <taxon>Microbotryomycetes</taxon>
        <taxon>Sporidiobolales</taxon>
        <taxon>Sporidiobolaceae</taxon>
        <taxon>Rhodotorula</taxon>
    </lineage>
</organism>
<evidence type="ECO:0000256" key="6">
    <source>
        <dbReference type="RuleBase" id="RU003355"/>
    </source>
</evidence>
<dbReference type="SUPFAM" id="SSF54897">
    <property type="entry name" value="Protease propeptides/inhibitors"/>
    <property type="match status" value="1"/>
</dbReference>
<dbReference type="Proteomes" id="UP001342314">
    <property type="component" value="Unassembled WGS sequence"/>
</dbReference>
<dbReference type="InterPro" id="IPR010259">
    <property type="entry name" value="S8pro/Inhibitor_I9"/>
</dbReference>
<evidence type="ECO:0000313" key="12">
    <source>
        <dbReference type="Proteomes" id="UP001342314"/>
    </source>
</evidence>
<dbReference type="PROSITE" id="PS00136">
    <property type="entry name" value="SUBTILASE_ASP"/>
    <property type="match status" value="1"/>
</dbReference>
<keyword evidence="8" id="KW-0732">Signal</keyword>
<dbReference type="InterPro" id="IPR036852">
    <property type="entry name" value="Peptidase_S8/S53_dom_sf"/>
</dbReference>
<comment type="caution">
    <text evidence="11">The sequence shown here is derived from an EMBL/GenBank/DDBJ whole genome shotgun (WGS) entry which is preliminary data.</text>
</comment>
<sequence>MKSFTVPSALVAALCCAVQGAHANPLPPNAAHILPAALTLAPLVTPPAPAAPAGAAAQHLETDAHILRDAYLVVLDDSLADHEVDEHHASVDALHAADQQVRALKADGAPAAPLKGTKHRFHVGGNKHGHRRAARKAAAKKQLRGYAGSFSESTVDAIRAMKGVKYVERDSLVWASDLERNAPWGLARISHRKMLGLSTFNRYEYDSQGGEGVDAYVIDTGVNINHVELEGRAKWGKTIPQDPDQDLNGHGSHVAGTIASRKYGVAKKANIIAVKVLGAGGSGSMSDVVAGVAWAADSAAKQAKLKAEGKNSKHKGSVANMSLGGGKSQALDDAVDAAVDDGLHFAVAAGNDNRDACAYSPAAAVGAITVGASTIGDERAYFSNHGKCVDIFAPGLDIQSIWNSGNTSTNKISGTSMASPHIAGLAAYMLGSSWAESAALEEARELALAREPSFAQQLNQFAFGAKAVAGLGKPEDHLLSPKALKRAMLKIATPNVFAELPAGSPNLLSFNNYTAPAGPRRGKWRSSKEENPVEHSLVEAYLEDLKEEMEMIKHELHDELDEMTELVREIKEAAF</sequence>
<dbReference type="InterPro" id="IPR037045">
    <property type="entry name" value="S8pro/Inhibitor_I9_sf"/>
</dbReference>
<dbReference type="CDD" id="cd04077">
    <property type="entry name" value="Peptidases_S8_PCSK9_ProteinaseK_like"/>
    <property type="match status" value="1"/>
</dbReference>
<dbReference type="InterPro" id="IPR023828">
    <property type="entry name" value="Peptidase_S8_Ser-AS"/>
</dbReference>
<feature type="coiled-coil region" evidence="7">
    <location>
        <begin position="542"/>
        <end position="573"/>
    </location>
</feature>
<feature type="domain" description="Inhibitor I9" evidence="10">
    <location>
        <begin position="71"/>
        <end position="173"/>
    </location>
</feature>
<dbReference type="InterPro" id="IPR022398">
    <property type="entry name" value="Peptidase_S8_His-AS"/>
</dbReference>
<evidence type="ECO:0000256" key="5">
    <source>
        <dbReference type="PROSITE-ProRule" id="PRU01240"/>
    </source>
</evidence>
<dbReference type="InterPro" id="IPR034193">
    <property type="entry name" value="PCSK9_ProteinaseK-like"/>
</dbReference>
<dbReference type="PANTHER" id="PTHR43806">
    <property type="entry name" value="PEPTIDASE S8"/>
    <property type="match status" value="1"/>
</dbReference>
<dbReference type="GO" id="GO:0006508">
    <property type="term" value="P:proteolysis"/>
    <property type="evidence" value="ECO:0007669"/>
    <property type="project" value="UniProtKB-KW"/>
</dbReference>
<evidence type="ECO:0000259" key="9">
    <source>
        <dbReference type="Pfam" id="PF00082"/>
    </source>
</evidence>
<dbReference type="PROSITE" id="PS00137">
    <property type="entry name" value="SUBTILASE_HIS"/>
    <property type="match status" value="1"/>
</dbReference>
<feature type="active site" description="Charge relay system" evidence="5">
    <location>
        <position position="416"/>
    </location>
</feature>
<dbReference type="Gene3D" id="3.30.70.80">
    <property type="entry name" value="Peptidase S8 propeptide/proteinase inhibitor I9"/>
    <property type="match status" value="1"/>
</dbReference>
<evidence type="ECO:0000313" key="11">
    <source>
        <dbReference type="EMBL" id="GJN91741.1"/>
    </source>
</evidence>
<evidence type="ECO:0000256" key="3">
    <source>
        <dbReference type="ARBA" id="ARBA00022801"/>
    </source>
</evidence>
<evidence type="ECO:0000256" key="1">
    <source>
        <dbReference type="ARBA" id="ARBA00011073"/>
    </source>
</evidence>
<dbReference type="PRINTS" id="PR00723">
    <property type="entry name" value="SUBTILISIN"/>
</dbReference>
<dbReference type="GO" id="GO:0005615">
    <property type="term" value="C:extracellular space"/>
    <property type="evidence" value="ECO:0007669"/>
    <property type="project" value="TreeGrafter"/>
</dbReference>
<keyword evidence="12" id="KW-1185">Reference proteome</keyword>
<dbReference type="Gene3D" id="3.40.50.200">
    <property type="entry name" value="Peptidase S8/S53 domain"/>
    <property type="match status" value="1"/>
</dbReference>
<proteinExistence type="inferred from homology"/>
<feature type="signal peptide" evidence="8">
    <location>
        <begin position="1"/>
        <end position="23"/>
    </location>
</feature>
<reference evidence="11 12" key="1">
    <citation type="submission" date="2021-12" db="EMBL/GenBank/DDBJ databases">
        <title>High titer production of polyol ester of fatty acids by Rhodotorula paludigena BS15 towards product separation-free biomass refinery.</title>
        <authorList>
            <person name="Mano J."/>
            <person name="Ono H."/>
            <person name="Tanaka T."/>
            <person name="Naito K."/>
            <person name="Sushida H."/>
            <person name="Ike M."/>
            <person name="Tokuyasu K."/>
            <person name="Kitaoka M."/>
        </authorList>
    </citation>
    <scope>NUCLEOTIDE SEQUENCE [LARGE SCALE GENOMIC DNA]</scope>
    <source>
        <strain evidence="11 12">BS15</strain>
    </source>
</reference>
<dbReference type="InterPro" id="IPR023827">
    <property type="entry name" value="Peptidase_S8_Asp-AS"/>
</dbReference>
<feature type="domain" description="Peptidase S8/S53" evidence="9">
    <location>
        <begin position="217"/>
        <end position="431"/>
    </location>
</feature>
<evidence type="ECO:0000259" key="10">
    <source>
        <dbReference type="Pfam" id="PF05922"/>
    </source>
</evidence>
<comment type="similarity">
    <text evidence="1 5 6">Belongs to the peptidase S8 family.</text>
</comment>
<protein>
    <submittedName>
        <fullName evidence="11">Uncharacterized protein</fullName>
    </submittedName>
</protein>
<dbReference type="Pfam" id="PF05922">
    <property type="entry name" value="Inhibitor_I9"/>
    <property type="match status" value="1"/>
</dbReference>
<keyword evidence="2 5" id="KW-0645">Protease</keyword>
<keyword evidence="3 5" id="KW-0378">Hydrolase</keyword>
<dbReference type="InterPro" id="IPR000209">
    <property type="entry name" value="Peptidase_S8/S53_dom"/>
</dbReference>
<dbReference type="Pfam" id="PF00082">
    <property type="entry name" value="Peptidase_S8"/>
    <property type="match status" value="1"/>
</dbReference>
<keyword evidence="4 5" id="KW-0720">Serine protease</keyword>
<name>A0AAV5GGN3_9BASI</name>
<evidence type="ECO:0000256" key="7">
    <source>
        <dbReference type="SAM" id="Coils"/>
    </source>
</evidence>
<dbReference type="PROSITE" id="PS00138">
    <property type="entry name" value="SUBTILASE_SER"/>
    <property type="match status" value="1"/>
</dbReference>
<dbReference type="InterPro" id="IPR015500">
    <property type="entry name" value="Peptidase_S8_subtilisin-rel"/>
</dbReference>
<dbReference type="PANTHER" id="PTHR43806:SF11">
    <property type="entry name" value="CEREVISIN-RELATED"/>
    <property type="match status" value="1"/>
</dbReference>
<feature type="chain" id="PRO_5043327306" evidence="8">
    <location>
        <begin position="24"/>
        <end position="575"/>
    </location>
</feature>